<dbReference type="AlphaFoldDB" id="A0A4S4FF52"/>
<dbReference type="OrthoDB" id="9788974at2"/>
<evidence type="ECO:0008006" key="4">
    <source>
        <dbReference type="Google" id="ProtNLM"/>
    </source>
</evidence>
<dbReference type="Proteomes" id="UP000309133">
    <property type="component" value="Unassembled WGS sequence"/>
</dbReference>
<feature type="transmembrane region" description="Helical" evidence="1">
    <location>
        <begin position="39"/>
        <end position="59"/>
    </location>
</feature>
<protein>
    <recommendedName>
        <fullName evidence="4">DoxX family membrane protein</fullName>
    </recommendedName>
</protein>
<feature type="transmembrane region" description="Helical" evidence="1">
    <location>
        <begin position="66"/>
        <end position="84"/>
    </location>
</feature>
<dbReference type="PANTHER" id="PTHR36974">
    <property type="entry name" value="MEMBRANE PROTEIN-RELATED"/>
    <property type="match status" value="1"/>
</dbReference>
<keyword evidence="3" id="KW-1185">Reference proteome</keyword>
<reference evidence="2 3" key="1">
    <citation type="submission" date="2019-04" db="EMBL/GenBank/DDBJ databases">
        <authorList>
            <person name="Jiang L."/>
        </authorList>
    </citation>
    <scope>NUCLEOTIDE SEQUENCE [LARGE SCALE GENOMIC DNA]</scope>
    <source>
        <strain evidence="2 3">YIM 131853</strain>
    </source>
</reference>
<proteinExistence type="predicted"/>
<evidence type="ECO:0000313" key="3">
    <source>
        <dbReference type="Proteomes" id="UP000309133"/>
    </source>
</evidence>
<gene>
    <name evidence="2" type="ORF">E6C64_17310</name>
</gene>
<evidence type="ECO:0000313" key="2">
    <source>
        <dbReference type="EMBL" id="THG28799.1"/>
    </source>
</evidence>
<dbReference type="PANTHER" id="PTHR36974:SF1">
    <property type="entry name" value="DOXX FAMILY MEMBRANE PROTEIN"/>
    <property type="match status" value="1"/>
</dbReference>
<feature type="transmembrane region" description="Helical" evidence="1">
    <location>
        <begin position="104"/>
        <end position="130"/>
    </location>
</feature>
<name>A0A4S4FF52_9MICO</name>
<sequence length="140" mass="15507">MARVALGVFLLAAGISHWTLLRQAFQAQVPPWLPLDPDFVVLASGVVEMLLGLALLAVGLRPLRRFAVPLGWLVALFFVLVFPGNISQLVVQIQSEGAGSATGLWVRLIFQPLLVLWALWSTAAWAWLVWWRAQRRAEAV</sequence>
<keyword evidence="1" id="KW-0812">Transmembrane</keyword>
<keyword evidence="1" id="KW-1133">Transmembrane helix</keyword>
<accession>A0A4S4FF52</accession>
<comment type="caution">
    <text evidence="2">The sequence shown here is derived from an EMBL/GenBank/DDBJ whole genome shotgun (WGS) entry which is preliminary data.</text>
</comment>
<organism evidence="2 3">
    <name type="scientific">Naasia lichenicola</name>
    <dbReference type="NCBI Taxonomy" id="2565933"/>
    <lineage>
        <taxon>Bacteria</taxon>
        <taxon>Bacillati</taxon>
        <taxon>Actinomycetota</taxon>
        <taxon>Actinomycetes</taxon>
        <taxon>Micrococcales</taxon>
        <taxon>Microbacteriaceae</taxon>
        <taxon>Naasia</taxon>
    </lineage>
</organism>
<evidence type="ECO:0000256" key="1">
    <source>
        <dbReference type="SAM" id="Phobius"/>
    </source>
</evidence>
<dbReference type="EMBL" id="SSSM01000006">
    <property type="protein sequence ID" value="THG28799.1"/>
    <property type="molecule type" value="Genomic_DNA"/>
</dbReference>
<keyword evidence="1" id="KW-0472">Membrane</keyword>